<proteinExistence type="predicted"/>
<dbReference type="Pfam" id="PF04976">
    <property type="entry name" value="DmsC"/>
    <property type="match status" value="1"/>
</dbReference>
<keyword evidence="1" id="KW-0812">Transmembrane</keyword>
<protein>
    <submittedName>
        <fullName evidence="2">Dimethyl sulfoxide reductase anchor subunit</fullName>
        <ecNumber evidence="2">1.8.5.3</ecNumber>
    </submittedName>
</protein>
<keyword evidence="3" id="KW-1185">Reference proteome</keyword>
<sequence>MKPSFSIIFFTVSSGYGLGLAAVLAALTPELPHSAFLPTAVCAMLLTGGGLLSSVGHLANPKNAWRAVMRVRTSWLSREAVLAALFFPLMAGWMYYDGTTAATWRVAIFICALLTVKCTAMIYQSLKPITAWHHPLTSINYMLFSLTGGGLLFAVFTASNNGNTATASLLTTICALSAGIGKILHYRRIGAAQDIRVGRATGFSQAKARLLDAGHTGPTFLTREFIFELPAARLRLWRYVSLPLIVLSSLAGASFTFNGSAWGGGVCVILMFLGLLMERWLFFAEARHIVRLYHGKGPA</sequence>
<evidence type="ECO:0000313" key="2">
    <source>
        <dbReference type="EMBL" id="MDM5147328.1"/>
    </source>
</evidence>
<comment type="caution">
    <text evidence="2">The sequence shown here is derived from an EMBL/GenBank/DDBJ whole genome shotgun (WGS) entry which is preliminary data.</text>
</comment>
<organism evidence="2 3">
    <name type="scientific">Candidatus Doriopsillibacter californiensis</name>
    <dbReference type="NCBI Taxonomy" id="2970740"/>
    <lineage>
        <taxon>Bacteria</taxon>
        <taxon>Pseudomonadati</taxon>
        <taxon>Pseudomonadota</taxon>
        <taxon>Gammaproteobacteria</taxon>
        <taxon>Candidatus Tethybacterales</taxon>
        <taxon>Candidatus Persebacteraceae</taxon>
        <taxon>Candidatus Doriopsillibacter</taxon>
    </lineage>
</organism>
<dbReference type="PANTHER" id="PTHR38095">
    <property type="entry name" value="ANAEROBIC DIMETHYL SULFOXIDE REDUCTASE CHAIN YNFH"/>
    <property type="match status" value="1"/>
</dbReference>
<feature type="transmembrane region" description="Helical" evidence="1">
    <location>
        <begin position="7"/>
        <end position="29"/>
    </location>
</feature>
<feature type="transmembrane region" description="Helical" evidence="1">
    <location>
        <begin position="261"/>
        <end position="282"/>
    </location>
</feature>
<feature type="transmembrane region" description="Helical" evidence="1">
    <location>
        <begin position="102"/>
        <end position="126"/>
    </location>
</feature>
<keyword evidence="1" id="KW-0472">Membrane</keyword>
<gene>
    <name evidence="2" type="ORF">NQX30_02935</name>
</gene>
<dbReference type="GO" id="GO:0016491">
    <property type="term" value="F:oxidoreductase activity"/>
    <property type="evidence" value="ECO:0007669"/>
    <property type="project" value="UniProtKB-KW"/>
</dbReference>
<reference evidence="2" key="2">
    <citation type="journal article" date="2023" name="Microbiome">
        <title>Synthase-selected sorting approach identifies a beta-lactone synthase in a nudibranch symbiotic bacterium.</title>
        <authorList>
            <person name="Dzunkova M."/>
            <person name="La Clair J.J."/>
            <person name="Tyml T."/>
            <person name="Doud D."/>
            <person name="Schulz F."/>
            <person name="Piquer-Esteban S."/>
            <person name="Porcel Sanchis D."/>
            <person name="Osborn A."/>
            <person name="Robinson D."/>
            <person name="Louie K.B."/>
            <person name="Bowen B.P."/>
            <person name="Bowers R.M."/>
            <person name="Lee J."/>
            <person name="Arnau V."/>
            <person name="Diaz-Villanueva W."/>
            <person name="Stepanauskas R."/>
            <person name="Gosliner T."/>
            <person name="Date S.V."/>
            <person name="Northen T.R."/>
            <person name="Cheng J.F."/>
            <person name="Burkart M.D."/>
            <person name="Woyke T."/>
        </authorList>
    </citation>
    <scope>NUCLEOTIDE SEQUENCE</scope>
    <source>
        <strain evidence="2">Df01</strain>
    </source>
</reference>
<feature type="transmembrane region" description="Helical" evidence="1">
    <location>
        <begin position="165"/>
        <end position="184"/>
    </location>
</feature>
<keyword evidence="1" id="KW-1133">Transmembrane helix</keyword>
<keyword evidence="2" id="KW-0560">Oxidoreductase</keyword>
<dbReference type="PANTHER" id="PTHR38095:SF1">
    <property type="entry name" value="ANAEROBIC DIMETHYL SULFOXIDE REDUCTASE CHAIN YNFH"/>
    <property type="match status" value="1"/>
</dbReference>
<reference evidence="2" key="1">
    <citation type="submission" date="2022-08" db="EMBL/GenBank/DDBJ databases">
        <authorList>
            <person name="Dzunkova M."/>
            <person name="La Clair J."/>
            <person name="Tyml T."/>
            <person name="Doud D."/>
            <person name="Schulz F."/>
            <person name="Piquer S."/>
            <person name="Porcel Sanchis D."/>
            <person name="Osborn A."/>
            <person name="Robinson D."/>
            <person name="Louie K.B."/>
            <person name="Bowen B.P."/>
            <person name="Bowers R."/>
            <person name="Lee J."/>
            <person name="Arnau Llombart V."/>
            <person name="Diaz Villanueva W."/>
            <person name="Gosliner T."/>
            <person name="Northen T."/>
            <person name="Cheng J.-F."/>
            <person name="Burkart M.D."/>
            <person name="Woyke T."/>
        </authorList>
    </citation>
    <scope>NUCLEOTIDE SEQUENCE</scope>
    <source>
        <strain evidence="2">Df01</strain>
    </source>
</reference>
<evidence type="ECO:0000313" key="3">
    <source>
        <dbReference type="Proteomes" id="UP001168167"/>
    </source>
</evidence>
<feature type="transmembrane region" description="Helical" evidence="1">
    <location>
        <begin position="80"/>
        <end position="96"/>
    </location>
</feature>
<feature type="transmembrane region" description="Helical" evidence="1">
    <location>
        <begin position="236"/>
        <end position="255"/>
    </location>
</feature>
<feature type="transmembrane region" description="Helical" evidence="1">
    <location>
        <begin position="35"/>
        <end position="59"/>
    </location>
</feature>
<dbReference type="InterPro" id="IPR007059">
    <property type="entry name" value="DmsC"/>
</dbReference>
<dbReference type="Proteomes" id="UP001168167">
    <property type="component" value="Unassembled WGS sequence"/>
</dbReference>
<evidence type="ECO:0000256" key="1">
    <source>
        <dbReference type="SAM" id="Phobius"/>
    </source>
</evidence>
<dbReference type="EMBL" id="JANQAO010000001">
    <property type="protein sequence ID" value="MDM5147328.1"/>
    <property type="molecule type" value="Genomic_DNA"/>
</dbReference>
<feature type="transmembrane region" description="Helical" evidence="1">
    <location>
        <begin position="138"/>
        <end position="159"/>
    </location>
</feature>
<name>A0ABT7QKT5_9GAMM</name>
<accession>A0ABT7QKT5</accession>
<dbReference type="EC" id="1.8.5.3" evidence="2"/>